<dbReference type="GO" id="GO:0005634">
    <property type="term" value="C:nucleus"/>
    <property type="evidence" value="ECO:0007669"/>
    <property type="project" value="UniProtKB-SubCell"/>
</dbReference>
<feature type="domain" description="TF-B3" evidence="8">
    <location>
        <begin position="67"/>
        <end position="164"/>
    </location>
</feature>
<dbReference type="InterPro" id="IPR015300">
    <property type="entry name" value="DNA-bd_pseudobarrel_sf"/>
</dbReference>
<reference evidence="9" key="1">
    <citation type="submission" date="2023-03" db="EMBL/GenBank/DDBJ databases">
        <authorList>
            <person name="Julca I."/>
        </authorList>
    </citation>
    <scope>NUCLEOTIDE SEQUENCE</scope>
</reference>
<dbReference type="InterPro" id="IPR003340">
    <property type="entry name" value="B3_DNA-bd"/>
</dbReference>
<evidence type="ECO:0000256" key="5">
    <source>
        <dbReference type="ARBA" id="ARBA00023242"/>
    </source>
</evidence>
<evidence type="ECO:0000256" key="3">
    <source>
        <dbReference type="ARBA" id="ARBA00023125"/>
    </source>
</evidence>
<evidence type="ECO:0000259" key="8">
    <source>
        <dbReference type="PROSITE" id="PS50863"/>
    </source>
</evidence>
<dbReference type="SMART" id="SM01019">
    <property type="entry name" value="B3"/>
    <property type="match status" value="2"/>
</dbReference>
<feature type="compositionally biased region" description="Basic and acidic residues" evidence="7">
    <location>
        <begin position="19"/>
        <end position="40"/>
    </location>
</feature>
<dbReference type="InterPro" id="IPR039218">
    <property type="entry name" value="REM_fam"/>
</dbReference>
<evidence type="ECO:0000256" key="7">
    <source>
        <dbReference type="SAM" id="MobiDB-lite"/>
    </source>
</evidence>
<dbReference type="Pfam" id="PF02362">
    <property type="entry name" value="B3"/>
    <property type="match status" value="2"/>
</dbReference>
<keyword evidence="4" id="KW-0804">Transcription</keyword>
<evidence type="ECO:0000313" key="9">
    <source>
        <dbReference type="EMBL" id="CAI9117225.1"/>
    </source>
</evidence>
<keyword evidence="10" id="KW-1185">Reference proteome</keyword>
<dbReference type="PANTHER" id="PTHR31674">
    <property type="entry name" value="B3 DOMAIN-CONTAINING PROTEIN REM-LIKE 3-RELATED"/>
    <property type="match status" value="1"/>
</dbReference>
<feature type="domain" description="TF-B3" evidence="8">
    <location>
        <begin position="182"/>
        <end position="281"/>
    </location>
</feature>
<evidence type="ECO:0000256" key="6">
    <source>
        <dbReference type="SAM" id="Coils"/>
    </source>
</evidence>
<dbReference type="EMBL" id="OX459126">
    <property type="protein sequence ID" value="CAI9117225.1"/>
    <property type="molecule type" value="Genomic_DNA"/>
</dbReference>
<dbReference type="GO" id="GO:0003677">
    <property type="term" value="F:DNA binding"/>
    <property type="evidence" value="ECO:0007669"/>
    <property type="project" value="UniProtKB-KW"/>
</dbReference>
<evidence type="ECO:0000256" key="2">
    <source>
        <dbReference type="ARBA" id="ARBA00023015"/>
    </source>
</evidence>
<feature type="region of interest" description="Disordered" evidence="7">
    <location>
        <begin position="19"/>
        <end position="43"/>
    </location>
</feature>
<evidence type="ECO:0000313" key="10">
    <source>
        <dbReference type="Proteomes" id="UP001161247"/>
    </source>
</evidence>
<comment type="subcellular location">
    <subcellularLocation>
        <location evidence="1">Nucleus</location>
    </subcellularLocation>
</comment>
<feature type="coiled-coil region" evidence="6">
    <location>
        <begin position="439"/>
        <end position="515"/>
    </location>
</feature>
<proteinExistence type="predicted"/>
<organism evidence="9 10">
    <name type="scientific">Oldenlandia corymbosa var. corymbosa</name>
    <dbReference type="NCBI Taxonomy" id="529605"/>
    <lineage>
        <taxon>Eukaryota</taxon>
        <taxon>Viridiplantae</taxon>
        <taxon>Streptophyta</taxon>
        <taxon>Embryophyta</taxon>
        <taxon>Tracheophyta</taxon>
        <taxon>Spermatophyta</taxon>
        <taxon>Magnoliopsida</taxon>
        <taxon>eudicotyledons</taxon>
        <taxon>Gunneridae</taxon>
        <taxon>Pentapetalae</taxon>
        <taxon>asterids</taxon>
        <taxon>lamiids</taxon>
        <taxon>Gentianales</taxon>
        <taxon>Rubiaceae</taxon>
        <taxon>Rubioideae</taxon>
        <taxon>Spermacoceae</taxon>
        <taxon>Hedyotis-Oldenlandia complex</taxon>
        <taxon>Oldenlandia</taxon>
    </lineage>
</organism>
<evidence type="ECO:0000256" key="1">
    <source>
        <dbReference type="ARBA" id="ARBA00004123"/>
    </source>
</evidence>
<sequence length="554" mass="62453">MVFDVVVFYGNQCEKQHSSWKDDDAAEPKERPSKKIKSEEQEVTVTLPTTKEKMEVPSNHEASGHPHFLWVIKPYSVNWGHLQIPSQFARSNGWINRTCIITVKDPQEKSWCLGLKTSGNKVRLGRRSTLTELLTENGLKEGDTVKFELVENGKTPVVNILPCFTVVEPEETKDSPGHCPSFTSTIKPYSLSEIANLNLPLEFARSNELIEKDEMILMDERQRTWPVRLKLRTTHFSITAGWKDFREANEIKEGDAYKFELIEKGNRRTKPVARFTIVPHSTPRSSGMVENIAMLDPTSKDDTKSIKDHVIPMAESPVAPKSITYSEKSFVDLLSRIEASRSSNIWKLDSSIKSNCGATMSFDSALNQASEILSWCPTEIFGTNSNKVESIVETLLNNSPNNDTKKALAAFQQHFAQNCKADMVYKPKVDDYLDLMEQIGTVDRKVEGLGNELKKLNEDFHNVTRRKAELELELEELHTREKELKRRSLSTGKAAEEALTELESLQSSHASKKEEFDLLSPVVAMADSACNNLKDALQQFLSSRSISLGDGSRV</sequence>
<protein>
    <submittedName>
        <fullName evidence="9">OLC1v1018574C1</fullName>
    </submittedName>
</protein>
<dbReference type="PANTHER" id="PTHR31674:SF83">
    <property type="entry name" value="B3 DOMAIN-CONTAINING PROTEIN REM10-LIKE"/>
    <property type="match status" value="1"/>
</dbReference>
<dbReference type="Proteomes" id="UP001161247">
    <property type="component" value="Chromosome 9"/>
</dbReference>
<keyword evidence="6" id="KW-0175">Coiled coil</keyword>
<dbReference type="PROSITE" id="PS50863">
    <property type="entry name" value="B3"/>
    <property type="match status" value="2"/>
</dbReference>
<gene>
    <name evidence="9" type="ORF">OLC1_LOCUS23320</name>
</gene>
<dbReference type="CDD" id="cd10017">
    <property type="entry name" value="B3_DNA"/>
    <property type="match status" value="2"/>
</dbReference>
<dbReference type="AlphaFoldDB" id="A0AAV1EC13"/>
<keyword evidence="3" id="KW-0238">DNA-binding</keyword>
<dbReference type="Gene3D" id="2.40.330.10">
    <property type="entry name" value="DNA-binding pseudobarrel domain"/>
    <property type="match status" value="2"/>
</dbReference>
<keyword evidence="2" id="KW-0805">Transcription regulation</keyword>
<dbReference type="SUPFAM" id="SSF101936">
    <property type="entry name" value="DNA-binding pseudobarrel domain"/>
    <property type="match status" value="2"/>
</dbReference>
<accession>A0AAV1EC13</accession>
<keyword evidence="5" id="KW-0539">Nucleus</keyword>
<name>A0AAV1EC13_OLDCO</name>
<evidence type="ECO:0000256" key="4">
    <source>
        <dbReference type="ARBA" id="ARBA00023163"/>
    </source>
</evidence>